<feature type="transmembrane region" description="Helical" evidence="1">
    <location>
        <begin position="68"/>
        <end position="84"/>
    </location>
</feature>
<accession>A0A5N7AT47</accession>
<keyword evidence="3" id="KW-1185">Reference proteome</keyword>
<evidence type="ECO:0000313" key="2">
    <source>
        <dbReference type="EMBL" id="KAE8372058.1"/>
    </source>
</evidence>
<dbReference type="Proteomes" id="UP000326198">
    <property type="component" value="Unassembled WGS sequence"/>
</dbReference>
<dbReference type="AlphaFoldDB" id="A0A5N7AT47"/>
<proteinExistence type="predicted"/>
<keyword evidence="1" id="KW-0472">Membrane</keyword>
<evidence type="ECO:0000256" key="1">
    <source>
        <dbReference type="SAM" id="Phobius"/>
    </source>
</evidence>
<sequence>MSMGSCTPSGPRGKGKQHFLGDTKLQVTASFMEQEGTIVSTSLAPVDNNRAGEGRLCRRFFGCHWRPIVRRGVCLVWLGFILFWY</sequence>
<dbReference type="EMBL" id="ML736379">
    <property type="protein sequence ID" value="KAE8372058.1"/>
    <property type="molecule type" value="Genomic_DNA"/>
</dbReference>
<keyword evidence="1" id="KW-0812">Transmembrane</keyword>
<protein>
    <submittedName>
        <fullName evidence="2">Uncharacterized protein</fullName>
    </submittedName>
</protein>
<gene>
    <name evidence="2" type="ORF">BDV26DRAFT_109362</name>
</gene>
<evidence type="ECO:0000313" key="3">
    <source>
        <dbReference type="Proteomes" id="UP000326198"/>
    </source>
</evidence>
<keyword evidence="1" id="KW-1133">Transmembrane helix</keyword>
<name>A0A5N7AT47_9EURO</name>
<organism evidence="2 3">
    <name type="scientific">Aspergillus bertholletiae</name>
    <dbReference type="NCBI Taxonomy" id="1226010"/>
    <lineage>
        <taxon>Eukaryota</taxon>
        <taxon>Fungi</taxon>
        <taxon>Dikarya</taxon>
        <taxon>Ascomycota</taxon>
        <taxon>Pezizomycotina</taxon>
        <taxon>Eurotiomycetes</taxon>
        <taxon>Eurotiomycetidae</taxon>
        <taxon>Eurotiales</taxon>
        <taxon>Aspergillaceae</taxon>
        <taxon>Aspergillus</taxon>
        <taxon>Aspergillus subgen. Circumdati</taxon>
    </lineage>
</organism>
<dbReference type="OrthoDB" id="10381600at2759"/>
<reference evidence="2 3" key="1">
    <citation type="submission" date="2019-04" db="EMBL/GenBank/DDBJ databases">
        <title>Friends and foes A comparative genomics studyof 23 Aspergillus species from section Flavi.</title>
        <authorList>
            <consortium name="DOE Joint Genome Institute"/>
            <person name="Kjaerbolling I."/>
            <person name="Vesth T."/>
            <person name="Frisvad J.C."/>
            <person name="Nybo J.L."/>
            <person name="Theobald S."/>
            <person name="Kildgaard S."/>
            <person name="Isbrandt T."/>
            <person name="Kuo A."/>
            <person name="Sato A."/>
            <person name="Lyhne E.K."/>
            <person name="Kogle M.E."/>
            <person name="Wiebenga A."/>
            <person name="Kun R.S."/>
            <person name="Lubbers R.J."/>
            <person name="Makela M.R."/>
            <person name="Barry K."/>
            <person name="Chovatia M."/>
            <person name="Clum A."/>
            <person name="Daum C."/>
            <person name="Haridas S."/>
            <person name="He G."/>
            <person name="LaButti K."/>
            <person name="Lipzen A."/>
            <person name="Mondo S."/>
            <person name="Riley R."/>
            <person name="Salamov A."/>
            <person name="Simmons B.A."/>
            <person name="Magnuson J.K."/>
            <person name="Henrissat B."/>
            <person name="Mortensen U.H."/>
            <person name="Larsen T.O."/>
            <person name="Devries R.P."/>
            <person name="Grigoriev I.V."/>
            <person name="Machida M."/>
            <person name="Baker S.E."/>
            <person name="Andersen M.R."/>
        </authorList>
    </citation>
    <scope>NUCLEOTIDE SEQUENCE [LARGE SCALE GENOMIC DNA]</scope>
    <source>
        <strain evidence="2 3">IBT 29228</strain>
    </source>
</reference>